<feature type="domain" description="VOC" evidence="1">
    <location>
        <begin position="14"/>
        <end position="124"/>
    </location>
</feature>
<keyword evidence="2" id="KW-0560">Oxidoreductase</keyword>
<dbReference type="CDD" id="cd06587">
    <property type="entry name" value="VOC"/>
    <property type="match status" value="1"/>
</dbReference>
<dbReference type="KEGG" id="bcv:Bcav_1768"/>
<accession>C5C4P6</accession>
<dbReference type="InterPro" id="IPR029068">
    <property type="entry name" value="Glyas_Bleomycin-R_OHBP_Dase"/>
</dbReference>
<dbReference type="InterPro" id="IPR041581">
    <property type="entry name" value="Glyoxalase_6"/>
</dbReference>
<protein>
    <submittedName>
        <fullName evidence="2">Glyoxalase/bleomycin resistance protein/dioxygenase</fullName>
    </submittedName>
</protein>
<evidence type="ECO:0000313" key="2">
    <source>
        <dbReference type="EMBL" id="ACQ80024.1"/>
    </source>
</evidence>
<dbReference type="Gene3D" id="3.10.180.10">
    <property type="entry name" value="2,3-Dihydroxybiphenyl 1,2-Dioxygenase, domain 1"/>
    <property type="match status" value="1"/>
</dbReference>
<sequence length="129" mass="13693">MSASLLRVVGMTLSIGQVTTDSTDPGPLARWWADVTGGQVVAEHDGWFYIVQGPGGAFAFQKVDAVTPGKNKVHVDFATTDDLDAVADELVAAGASLVAKRGDDAFRWITLTDPQGNEFCVASEHLTED</sequence>
<dbReference type="EMBL" id="CP001618">
    <property type="protein sequence ID" value="ACQ80024.1"/>
    <property type="molecule type" value="Genomic_DNA"/>
</dbReference>
<dbReference type="eggNOG" id="COG0346">
    <property type="taxonomic scope" value="Bacteria"/>
</dbReference>
<dbReference type="AlphaFoldDB" id="C5C4P6"/>
<dbReference type="InterPro" id="IPR037523">
    <property type="entry name" value="VOC_core"/>
</dbReference>
<organism evidence="2 3">
    <name type="scientific">Beutenbergia cavernae (strain ATCC BAA-8 / DSM 12333 / CCUG 43141 / JCM 11478 / NBRC 16432 / NCIMB 13614 / HKI 0122)</name>
    <dbReference type="NCBI Taxonomy" id="471853"/>
    <lineage>
        <taxon>Bacteria</taxon>
        <taxon>Bacillati</taxon>
        <taxon>Actinomycetota</taxon>
        <taxon>Actinomycetes</taxon>
        <taxon>Micrococcales</taxon>
        <taxon>Beutenbergiaceae</taxon>
        <taxon>Beutenbergia</taxon>
    </lineage>
</organism>
<dbReference type="SUPFAM" id="SSF54593">
    <property type="entry name" value="Glyoxalase/Bleomycin resistance protein/Dihydroxybiphenyl dioxygenase"/>
    <property type="match status" value="1"/>
</dbReference>
<evidence type="ECO:0000259" key="1">
    <source>
        <dbReference type="PROSITE" id="PS51819"/>
    </source>
</evidence>
<dbReference type="PANTHER" id="PTHR35908">
    <property type="entry name" value="HYPOTHETICAL FUSION PROTEIN"/>
    <property type="match status" value="1"/>
</dbReference>
<keyword evidence="3" id="KW-1185">Reference proteome</keyword>
<dbReference type="Proteomes" id="UP000007962">
    <property type="component" value="Chromosome"/>
</dbReference>
<dbReference type="GO" id="GO:0051213">
    <property type="term" value="F:dioxygenase activity"/>
    <property type="evidence" value="ECO:0007669"/>
    <property type="project" value="UniProtKB-KW"/>
</dbReference>
<dbReference type="PANTHER" id="PTHR35908:SF1">
    <property type="entry name" value="CONSERVED PROTEIN"/>
    <property type="match status" value="1"/>
</dbReference>
<evidence type="ECO:0000313" key="3">
    <source>
        <dbReference type="Proteomes" id="UP000007962"/>
    </source>
</evidence>
<dbReference type="STRING" id="471853.Bcav_1768"/>
<dbReference type="Pfam" id="PF18029">
    <property type="entry name" value="Glyoxalase_6"/>
    <property type="match status" value="1"/>
</dbReference>
<dbReference type="PROSITE" id="PS51819">
    <property type="entry name" value="VOC"/>
    <property type="match status" value="1"/>
</dbReference>
<reference evidence="2 3" key="1">
    <citation type="journal article" date="2009" name="Stand. Genomic Sci.">
        <title>Complete genome sequence of Beutenbergia cavernae type strain (HKI 0122).</title>
        <authorList>
            <person name="Land M."/>
            <person name="Pukall R."/>
            <person name="Abt B."/>
            <person name="Goker M."/>
            <person name="Rohde M."/>
            <person name="Glavina Del Rio T."/>
            <person name="Tice H."/>
            <person name="Copeland A."/>
            <person name="Cheng J.F."/>
            <person name="Lucas S."/>
            <person name="Chen F."/>
            <person name="Nolan M."/>
            <person name="Bruce D."/>
            <person name="Goodwin L."/>
            <person name="Pitluck S."/>
            <person name="Ivanova N."/>
            <person name="Mavromatis K."/>
            <person name="Ovchinnikova G."/>
            <person name="Pati A."/>
            <person name="Chen A."/>
            <person name="Palaniappan K."/>
            <person name="Hauser L."/>
            <person name="Chang Y.J."/>
            <person name="Jefferies C.C."/>
            <person name="Saunders E."/>
            <person name="Brettin T."/>
            <person name="Detter J.C."/>
            <person name="Han C."/>
            <person name="Chain P."/>
            <person name="Bristow J."/>
            <person name="Eisen J.A."/>
            <person name="Markowitz V."/>
            <person name="Hugenholtz P."/>
            <person name="Kyrpides N.C."/>
            <person name="Klenk H.P."/>
            <person name="Lapidus A."/>
        </authorList>
    </citation>
    <scope>NUCLEOTIDE SEQUENCE [LARGE SCALE GENOMIC DNA]</scope>
    <source>
        <strain evidence="3">ATCC BAA-8 / DSM 12333 / NBRC 16432</strain>
    </source>
</reference>
<dbReference type="HOGENOM" id="CLU_108054_1_1_11"/>
<name>C5C4P6_BEUC1</name>
<gene>
    <name evidence="2" type="ordered locus">Bcav_1768</name>
</gene>
<keyword evidence="2" id="KW-0223">Dioxygenase</keyword>
<proteinExistence type="predicted"/>